<feature type="transmembrane region" description="Helical" evidence="7">
    <location>
        <begin position="313"/>
        <end position="336"/>
    </location>
</feature>
<sequence length="436" mass="47928">MAIAEDDFKTERRTSVTVQGRMGMRNQRKSMRRQSAAGGAIWRFLAAAAGGLAAGAGATHLLYTQGYRFGLDLRTARPEALPPQDPTPEDYDRDEPGRGRLADHPTHIPHKGWVDIAWRTGVGYFGDRVGFVAGGVTFFMLLALFPTLGAFVTIYGLFADPADAWGRLSFLYQILPSNVAQFLGAEMTRLAGNSTGQLTFTLAWTLALSLFAANGGVKTLFYGLNLAYHEVEKRNIITFNLLCMGFTVSGLLAVLLSSALVVGVPVVLAVFGLEEEWAHLAPLRWPLLFFGYAGALALIYRMGPCRARARWRWLTPGALFAAALSLLVSFLFSWFLTTFVRTDSYGPLAAAMGFLLWTWISVQVILMGARLNAEIEHQTALDTTTGKPRPIGERGAVMADSVGPRRGNPAALAFTLRYAESLGDRMLRRRSRKRRR</sequence>
<feature type="transmembrane region" description="Helical" evidence="7">
    <location>
        <begin position="348"/>
        <end position="369"/>
    </location>
</feature>
<dbReference type="Proteomes" id="UP001549313">
    <property type="component" value="Unassembled WGS sequence"/>
</dbReference>
<feature type="transmembrane region" description="Helical" evidence="7">
    <location>
        <begin position="239"/>
        <end position="271"/>
    </location>
</feature>
<feature type="compositionally biased region" description="Basic and acidic residues" evidence="6">
    <location>
        <begin position="94"/>
        <end position="104"/>
    </location>
</feature>
<evidence type="ECO:0000256" key="5">
    <source>
        <dbReference type="ARBA" id="ARBA00023136"/>
    </source>
</evidence>
<keyword evidence="2" id="KW-1003">Cell membrane</keyword>
<dbReference type="PANTHER" id="PTHR30213">
    <property type="entry name" value="INNER MEMBRANE PROTEIN YHJD"/>
    <property type="match status" value="1"/>
</dbReference>
<dbReference type="InterPro" id="IPR017039">
    <property type="entry name" value="Virul_fac_BrkB"/>
</dbReference>
<evidence type="ECO:0000256" key="3">
    <source>
        <dbReference type="ARBA" id="ARBA00022692"/>
    </source>
</evidence>
<accession>A0ABV2R6L3</accession>
<feature type="region of interest" description="Disordered" evidence="6">
    <location>
        <begin position="382"/>
        <end position="404"/>
    </location>
</feature>
<dbReference type="EMBL" id="JBEPTF010000001">
    <property type="protein sequence ID" value="MET4682187.1"/>
    <property type="molecule type" value="Genomic_DNA"/>
</dbReference>
<evidence type="ECO:0000256" key="6">
    <source>
        <dbReference type="SAM" id="MobiDB-lite"/>
    </source>
</evidence>
<reference evidence="8 9" key="1">
    <citation type="submission" date="2024-06" db="EMBL/GenBank/DDBJ databases">
        <title>Sorghum-associated microbial communities from plants grown in Nebraska, USA.</title>
        <authorList>
            <person name="Schachtman D."/>
        </authorList>
    </citation>
    <scope>NUCLEOTIDE SEQUENCE [LARGE SCALE GENOMIC DNA]</scope>
    <source>
        <strain evidence="8 9">2814</strain>
    </source>
</reference>
<name>A0ABV2R6L3_9CAUL</name>
<feature type="transmembrane region" description="Helical" evidence="7">
    <location>
        <begin position="202"/>
        <end position="227"/>
    </location>
</feature>
<evidence type="ECO:0000256" key="4">
    <source>
        <dbReference type="ARBA" id="ARBA00022989"/>
    </source>
</evidence>
<keyword evidence="4 7" id="KW-1133">Transmembrane helix</keyword>
<evidence type="ECO:0000256" key="1">
    <source>
        <dbReference type="ARBA" id="ARBA00004651"/>
    </source>
</evidence>
<evidence type="ECO:0000313" key="8">
    <source>
        <dbReference type="EMBL" id="MET4682187.1"/>
    </source>
</evidence>
<feature type="transmembrane region" description="Helical" evidence="7">
    <location>
        <begin position="283"/>
        <end position="301"/>
    </location>
</feature>
<dbReference type="PANTHER" id="PTHR30213:SF0">
    <property type="entry name" value="UPF0761 MEMBRANE PROTEIN YIHY"/>
    <property type="match status" value="1"/>
</dbReference>
<comment type="subcellular location">
    <subcellularLocation>
        <location evidence="1">Cell membrane</location>
        <topology evidence="1">Multi-pass membrane protein</topology>
    </subcellularLocation>
</comment>
<feature type="transmembrane region" description="Helical" evidence="7">
    <location>
        <begin position="40"/>
        <end position="63"/>
    </location>
</feature>
<feature type="transmembrane region" description="Helical" evidence="7">
    <location>
        <begin position="131"/>
        <end position="158"/>
    </location>
</feature>
<comment type="caution">
    <text evidence="8">The sequence shown here is derived from an EMBL/GenBank/DDBJ whole genome shotgun (WGS) entry which is preliminary data.</text>
</comment>
<evidence type="ECO:0000256" key="7">
    <source>
        <dbReference type="SAM" id="Phobius"/>
    </source>
</evidence>
<organism evidence="8 9">
    <name type="scientific">Brevundimonas faecalis</name>
    <dbReference type="NCBI Taxonomy" id="947378"/>
    <lineage>
        <taxon>Bacteria</taxon>
        <taxon>Pseudomonadati</taxon>
        <taxon>Pseudomonadota</taxon>
        <taxon>Alphaproteobacteria</taxon>
        <taxon>Caulobacterales</taxon>
        <taxon>Caulobacteraceae</taxon>
        <taxon>Brevundimonas</taxon>
    </lineage>
</organism>
<proteinExistence type="predicted"/>
<dbReference type="Pfam" id="PF03631">
    <property type="entry name" value="Virul_fac_BrkB"/>
    <property type="match status" value="1"/>
</dbReference>
<keyword evidence="5 7" id="KW-0472">Membrane</keyword>
<evidence type="ECO:0000256" key="2">
    <source>
        <dbReference type="ARBA" id="ARBA00022475"/>
    </source>
</evidence>
<keyword evidence="3 7" id="KW-0812">Transmembrane</keyword>
<evidence type="ECO:0000313" key="9">
    <source>
        <dbReference type="Proteomes" id="UP001549313"/>
    </source>
</evidence>
<gene>
    <name evidence="8" type="ORF">ABIE19_000096</name>
</gene>
<feature type="region of interest" description="Disordered" evidence="6">
    <location>
        <begin position="78"/>
        <end position="104"/>
    </location>
</feature>
<keyword evidence="9" id="KW-1185">Reference proteome</keyword>
<protein>
    <submittedName>
        <fullName evidence="8">Membrane protein</fullName>
    </submittedName>
</protein>
<feature type="transmembrane region" description="Helical" evidence="7">
    <location>
        <begin position="170"/>
        <end position="190"/>
    </location>
</feature>